<dbReference type="InterPro" id="IPR015500">
    <property type="entry name" value="Peptidase_S8_subtilisin-rel"/>
</dbReference>
<keyword evidence="4 5" id="KW-0720">Serine protease</keyword>
<evidence type="ECO:0000256" key="5">
    <source>
        <dbReference type="PROSITE-ProRule" id="PRU01240"/>
    </source>
</evidence>
<feature type="active site" description="Charge relay system" evidence="5">
    <location>
        <position position="198"/>
    </location>
</feature>
<keyword evidence="3 5" id="KW-0378">Hydrolase</keyword>
<feature type="domain" description="Peptidase S8/S53" evidence="8">
    <location>
        <begin position="190"/>
        <end position="432"/>
    </location>
</feature>
<dbReference type="Proteomes" id="UP000672602">
    <property type="component" value="Unassembled WGS sequence"/>
</dbReference>
<dbReference type="GO" id="GO:0004252">
    <property type="term" value="F:serine-type endopeptidase activity"/>
    <property type="evidence" value="ECO:0007669"/>
    <property type="project" value="UniProtKB-UniRule"/>
</dbReference>
<evidence type="ECO:0000313" key="9">
    <source>
        <dbReference type="EMBL" id="MBP5856752.1"/>
    </source>
</evidence>
<feature type="active site" description="Charge relay system" evidence="5">
    <location>
        <position position="393"/>
    </location>
</feature>
<dbReference type="Pfam" id="PF00082">
    <property type="entry name" value="Peptidase_S8"/>
    <property type="match status" value="1"/>
</dbReference>
<evidence type="ECO:0000256" key="1">
    <source>
        <dbReference type="ARBA" id="ARBA00011073"/>
    </source>
</evidence>
<feature type="active site" description="Charge relay system" evidence="5">
    <location>
        <position position="247"/>
    </location>
</feature>
<dbReference type="InterPro" id="IPR050131">
    <property type="entry name" value="Peptidase_S8_subtilisin-like"/>
</dbReference>
<sequence>MKRDPVRRPIRVSVRLALLFLSLLIVAATSARAAGTGDGTAFTHLESMMDAACDALVETGDPTHADYFTARFPDAMTAVNPERAAGGGMTVRSLYLQRPGSDTRYSLEAILNAGNLARIAIESWHALPSGTSVPAAALFVAPNCSPAQAREIVYGTDGLARSLRIVGPDLVTTLGEEPLNPPVPEGVDAKGVTVAVIDSGIAYDRPDIAKRLARDATGRLIGRDFWDLDPLPYDQDATGSPFVARRHGTLVADILLRVAGPVRLIPLRYPRPDMTRFGPLVEFLAEQGTAIATLAMGSDSPGDWEAFKRAVEAHPDILFIVSAGNDGRDIDRTPVFPAAFDLPNLLVVTSLTEGGRIAVGSNWGKRAVDIGLPAEHLIARDPSGRERPVSGSSFAVPIAAGLAARLKSDHPDWRAPELKAALLDAARPLPDEGDRPRIAAGWIDERPARP</sequence>
<evidence type="ECO:0000313" key="10">
    <source>
        <dbReference type="Proteomes" id="UP000672602"/>
    </source>
</evidence>
<comment type="similarity">
    <text evidence="1 5">Belongs to the peptidase S8 family.</text>
</comment>
<dbReference type="Gene3D" id="3.40.50.200">
    <property type="entry name" value="Peptidase S8/S53 domain"/>
    <property type="match status" value="1"/>
</dbReference>
<dbReference type="PANTHER" id="PTHR43806:SF11">
    <property type="entry name" value="CEREVISIN-RELATED"/>
    <property type="match status" value="1"/>
</dbReference>
<feature type="signal peptide" evidence="7">
    <location>
        <begin position="1"/>
        <end position="33"/>
    </location>
</feature>
<dbReference type="PROSITE" id="PS00136">
    <property type="entry name" value="SUBTILASE_ASP"/>
    <property type="match status" value="1"/>
</dbReference>
<proteinExistence type="inferred from homology"/>
<dbReference type="InterPro" id="IPR000209">
    <property type="entry name" value="Peptidase_S8/S53_dom"/>
</dbReference>
<evidence type="ECO:0000256" key="2">
    <source>
        <dbReference type="ARBA" id="ARBA00022670"/>
    </source>
</evidence>
<keyword evidence="10" id="KW-1185">Reference proteome</keyword>
<dbReference type="AlphaFoldDB" id="A0A8J7V2D0"/>
<dbReference type="PROSITE" id="PS51892">
    <property type="entry name" value="SUBTILASE"/>
    <property type="match status" value="1"/>
</dbReference>
<dbReference type="GO" id="GO:0006508">
    <property type="term" value="P:proteolysis"/>
    <property type="evidence" value="ECO:0007669"/>
    <property type="project" value="UniProtKB-KW"/>
</dbReference>
<name>A0A8J7V2D0_9PROT</name>
<dbReference type="PRINTS" id="PR00723">
    <property type="entry name" value="SUBTILISIN"/>
</dbReference>
<evidence type="ECO:0000259" key="8">
    <source>
        <dbReference type="Pfam" id="PF00082"/>
    </source>
</evidence>
<dbReference type="InterPro" id="IPR023827">
    <property type="entry name" value="Peptidase_S8_Asp-AS"/>
</dbReference>
<evidence type="ECO:0000256" key="7">
    <source>
        <dbReference type="SAM" id="SignalP"/>
    </source>
</evidence>
<dbReference type="InterPro" id="IPR036852">
    <property type="entry name" value="Peptidase_S8/S53_dom_sf"/>
</dbReference>
<feature type="region of interest" description="Disordered" evidence="6">
    <location>
        <begin position="429"/>
        <end position="450"/>
    </location>
</feature>
<feature type="chain" id="PRO_5035267797" evidence="7">
    <location>
        <begin position="34"/>
        <end position="450"/>
    </location>
</feature>
<organism evidence="9 10">
    <name type="scientific">Marivibrio halodurans</name>
    <dbReference type="NCBI Taxonomy" id="2039722"/>
    <lineage>
        <taxon>Bacteria</taxon>
        <taxon>Pseudomonadati</taxon>
        <taxon>Pseudomonadota</taxon>
        <taxon>Alphaproteobacteria</taxon>
        <taxon>Rhodospirillales</taxon>
        <taxon>Rhodospirillaceae</taxon>
        <taxon>Marivibrio</taxon>
    </lineage>
</organism>
<reference evidence="9" key="1">
    <citation type="submission" date="2021-04" db="EMBL/GenBank/DDBJ databases">
        <authorList>
            <person name="Zhang D.-C."/>
        </authorList>
    </citation>
    <scope>NUCLEOTIDE SEQUENCE</scope>
    <source>
        <strain evidence="9">CGMCC 1.15697</strain>
    </source>
</reference>
<evidence type="ECO:0000256" key="3">
    <source>
        <dbReference type="ARBA" id="ARBA00022801"/>
    </source>
</evidence>
<dbReference type="SUPFAM" id="SSF52743">
    <property type="entry name" value="Subtilisin-like"/>
    <property type="match status" value="1"/>
</dbReference>
<gene>
    <name evidence="9" type="ORF">KAJ83_07010</name>
</gene>
<evidence type="ECO:0000256" key="4">
    <source>
        <dbReference type="ARBA" id="ARBA00022825"/>
    </source>
</evidence>
<protein>
    <submittedName>
        <fullName evidence="9">S8 family serine peptidase</fullName>
    </submittedName>
</protein>
<dbReference type="EMBL" id="JAGMWN010000003">
    <property type="protein sequence ID" value="MBP5856752.1"/>
    <property type="molecule type" value="Genomic_DNA"/>
</dbReference>
<dbReference type="RefSeq" id="WP_210681346.1">
    <property type="nucleotide sequence ID" value="NZ_JAGMWN010000003.1"/>
</dbReference>
<evidence type="ECO:0000256" key="6">
    <source>
        <dbReference type="SAM" id="MobiDB-lite"/>
    </source>
</evidence>
<keyword evidence="2 5" id="KW-0645">Protease</keyword>
<keyword evidence="7" id="KW-0732">Signal</keyword>
<comment type="caution">
    <text evidence="9">The sequence shown here is derived from an EMBL/GenBank/DDBJ whole genome shotgun (WGS) entry which is preliminary data.</text>
</comment>
<accession>A0A8J7V2D0</accession>
<dbReference type="PANTHER" id="PTHR43806">
    <property type="entry name" value="PEPTIDASE S8"/>
    <property type="match status" value="1"/>
</dbReference>